<sequence>MYYKIGKNTVQNFLKELRFSLKLTLRAFSFPCMGENLQLLKEMCGNSDLVLKLRQSERPVSSSYCGSQCAVIQRQLHLHTSFCLHSTSQLCHPASSWPSSPQTRIKTSGGIRARK</sequence>
<protein>
    <submittedName>
        <fullName evidence="2">Uncharacterized protein</fullName>
    </submittedName>
</protein>
<accession>A0ABV0R1V8</accession>
<reference evidence="2 3" key="1">
    <citation type="submission" date="2021-06" db="EMBL/GenBank/DDBJ databases">
        <authorList>
            <person name="Palmer J.M."/>
        </authorList>
    </citation>
    <scope>NUCLEOTIDE SEQUENCE [LARGE SCALE GENOMIC DNA]</scope>
    <source>
        <strain evidence="2 3">XC_2019</strain>
        <tissue evidence="2">Muscle</tissue>
    </source>
</reference>
<organism evidence="2 3">
    <name type="scientific">Xenoophorus captivus</name>
    <dbReference type="NCBI Taxonomy" id="1517983"/>
    <lineage>
        <taxon>Eukaryota</taxon>
        <taxon>Metazoa</taxon>
        <taxon>Chordata</taxon>
        <taxon>Craniata</taxon>
        <taxon>Vertebrata</taxon>
        <taxon>Euteleostomi</taxon>
        <taxon>Actinopterygii</taxon>
        <taxon>Neopterygii</taxon>
        <taxon>Teleostei</taxon>
        <taxon>Neoteleostei</taxon>
        <taxon>Acanthomorphata</taxon>
        <taxon>Ovalentaria</taxon>
        <taxon>Atherinomorphae</taxon>
        <taxon>Cyprinodontiformes</taxon>
        <taxon>Goodeidae</taxon>
        <taxon>Xenoophorus</taxon>
    </lineage>
</organism>
<feature type="region of interest" description="Disordered" evidence="1">
    <location>
        <begin position="91"/>
        <end position="115"/>
    </location>
</feature>
<comment type="caution">
    <text evidence="2">The sequence shown here is derived from an EMBL/GenBank/DDBJ whole genome shotgun (WGS) entry which is preliminary data.</text>
</comment>
<evidence type="ECO:0000256" key="1">
    <source>
        <dbReference type="SAM" id="MobiDB-lite"/>
    </source>
</evidence>
<dbReference type="Proteomes" id="UP001434883">
    <property type="component" value="Unassembled WGS sequence"/>
</dbReference>
<evidence type="ECO:0000313" key="2">
    <source>
        <dbReference type="EMBL" id="MEQ2201532.1"/>
    </source>
</evidence>
<dbReference type="EMBL" id="JAHRIN010028090">
    <property type="protein sequence ID" value="MEQ2201532.1"/>
    <property type="molecule type" value="Genomic_DNA"/>
</dbReference>
<proteinExistence type="predicted"/>
<evidence type="ECO:0000313" key="3">
    <source>
        <dbReference type="Proteomes" id="UP001434883"/>
    </source>
</evidence>
<name>A0ABV0R1V8_9TELE</name>
<feature type="compositionally biased region" description="Polar residues" evidence="1">
    <location>
        <begin position="91"/>
        <end position="106"/>
    </location>
</feature>
<gene>
    <name evidence="2" type="ORF">XENOCAPTIV_013869</name>
</gene>
<keyword evidence="3" id="KW-1185">Reference proteome</keyword>